<dbReference type="AlphaFoldDB" id="A0A811RBJ4"/>
<reference evidence="2" key="1">
    <citation type="submission" date="2020-10" db="EMBL/GenBank/DDBJ databases">
        <authorList>
            <person name="Han B."/>
            <person name="Lu T."/>
            <person name="Zhao Q."/>
            <person name="Huang X."/>
            <person name="Zhao Y."/>
        </authorList>
    </citation>
    <scope>NUCLEOTIDE SEQUENCE</scope>
</reference>
<feature type="region of interest" description="Disordered" evidence="1">
    <location>
        <begin position="1"/>
        <end position="105"/>
    </location>
</feature>
<comment type="caution">
    <text evidence="2">The sequence shown here is derived from an EMBL/GenBank/DDBJ whole genome shotgun (WGS) entry which is preliminary data.</text>
</comment>
<dbReference type="EMBL" id="CAJGYO010000014">
    <property type="protein sequence ID" value="CAD6267248.1"/>
    <property type="molecule type" value="Genomic_DNA"/>
</dbReference>
<proteinExistence type="predicted"/>
<accession>A0A811RBJ4</accession>
<name>A0A811RBJ4_9POAL</name>
<gene>
    <name evidence="2" type="ORF">NCGR_LOCUS50553</name>
</gene>
<evidence type="ECO:0000313" key="3">
    <source>
        <dbReference type="Proteomes" id="UP000604825"/>
    </source>
</evidence>
<keyword evidence="3" id="KW-1185">Reference proteome</keyword>
<organism evidence="2 3">
    <name type="scientific">Miscanthus lutarioriparius</name>
    <dbReference type="NCBI Taxonomy" id="422564"/>
    <lineage>
        <taxon>Eukaryota</taxon>
        <taxon>Viridiplantae</taxon>
        <taxon>Streptophyta</taxon>
        <taxon>Embryophyta</taxon>
        <taxon>Tracheophyta</taxon>
        <taxon>Spermatophyta</taxon>
        <taxon>Magnoliopsida</taxon>
        <taxon>Liliopsida</taxon>
        <taxon>Poales</taxon>
        <taxon>Poaceae</taxon>
        <taxon>PACMAD clade</taxon>
        <taxon>Panicoideae</taxon>
        <taxon>Andropogonodae</taxon>
        <taxon>Andropogoneae</taxon>
        <taxon>Saccharinae</taxon>
        <taxon>Miscanthus</taxon>
    </lineage>
</organism>
<feature type="compositionally biased region" description="Basic residues" evidence="1">
    <location>
        <begin position="1"/>
        <end position="13"/>
    </location>
</feature>
<evidence type="ECO:0000256" key="1">
    <source>
        <dbReference type="SAM" id="MobiDB-lite"/>
    </source>
</evidence>
<sequence>MEARKAARSRARALHAGVAGLGDGPELQEQARVRSRRTPSQSMSSGPWRITGDKITEQCVVEGPQSLPLPSPYSPPGFQSREGGNPSDSCRIAQTGRQEAGVRLPHEVLQAPPQPRATMDPRQNCQGLLKDDMKEQVIQGAELVKKAALSFHNQELQAQSQEGMQLVPFAG</sequence>
<evidence type="ECO:0000313" key="2">
    <source>
        <dbReference type="EMBL" id="CAD6267248.1"/>
    </source>
</evidence>
<protein>
    <submittedName>
        <fullName evidence="2">Uncharacterized protein</fullName>
    </submittedName>
</protein>
<dbReference type="Proteomes" id="UP000604825">
    <property type="component" value="Unassembled WGS sequence"/>
</dbReference>